<dbReference type="SUPFAM" id="SSF50249">
    <property type="entry name" value="Nucleic acid-binding proteins"/>
    <property type="match status" value="1"/>
</dbReference>
<evidence type="ECO:0000259" key="4">
    <source>
        <dbReference type="Pfam" id="PF01938"/>
    </source>
</evidence>
<dbReference type="OrthoDB" id="9804590at2"/>
<organism evidence="5 6">
    <name type="scientific">Streptomyces jumonjinensis</name>
    <dbReference type="NCBI Taxonomy" id="1945"/>
    <lineage>
        <taxon>Bacteria</taxon>
        <taxon>Bacillati</taxon>
        <taxon>Actinomycetota</taxon>
        <taxon>Actinomycetes</taxon>
        <taxon>Kitasatosporales</taxon>
        <taxon>Streptomycetaceae</taxon>
        <taxon>Streptomyces</taxon>
    </lineage>
</organism>
<evidence type="ECO:0000313" key="5">
    <source>
        <dbReference type="EMBL" id="MQT00356.1"/>
    </source>
</evidence>
<keyword evidence="3" id="KW-0949">S-adenosyl-L-methionine</keyword>
<dbReference type="SUPFAM" id="SSF53335">
    <property type="entry name" value="S-adenosyl-L-methionine-dependent methyltransferases"/>
    <property type="match status" value="1"/>
</dbReference>
<dbReference type="Gene3D" id="2.40.50.140">
    <property type="entry name" value="Nucleic acid-binding proteins"/>
    <property type="match status" value="1"/>
</dbReference>
<feature type="domain" description="TRAM" evidence="4">
    <location>
        <begin position="11"/>
        <end position="70"/>
    </location>
</feature>
<dbReference type="Pfam" id="PF05958">
    <property type="entry name" value="tRNA_U5-meth_tr"/>
    <property type="match status" value="1"/>
</dbReference>
<dbReference type="PANTHER" id="PTHR11061">
    <property type="entry name" value="RNA M5U METHYLTRANSFERASE"/>
    <property type="match status" value="1"/>
</dbReference>
<dbReference type="InterPro" id="IPR012340">
    <property type="entry name" value="NA-bd_OB-fold"/>
</dbReference>
<evidence type="ECO:0000256" key="2">
    <source>
        <dbReference type="ARBA" id="ARBA00022679"/>
    </source>
</evidence>
<dbReference type="EMBL" id="VCLA01000071">
    <property type="protein sequence ID" value="MQT00356.1"/>
    <property type="molecule type" value="Genomic_DNA"/>
</dbReference>
<dbReference type="Pfam" id="PF01938">
    <property type="entry name" value="TRAM"/>
    <property type="match status" value="1"/>
</dbReference>
<evidence type="ECO:0000313" key="6">
    <source>
        <dbReference type="Proteomes" id="UP000419138"/>
    </source>
</evidence>
<dbReference type="GO" id="GO:0070475">
    <property type="term" value="P:rRNA base methylation"/>
    <property type="evidence" value="ECO:0007669"/>
    <property type="project" value="TreeGrafter"/>
</dbReference>
<keyword evidence="1 5" id="KW-0489">Methyltransferase</keyword>
<dbReference type="InterPro" id="IPR010280">
    <property type="entry name" value="U5_MeTrfase_fam"/>
</dbReference>
<dbReference type="InterPro" id="IPR029063">
    <property type="entry name" value="SAM-dependent_MTases_sf"/>
</dbReference>
<dbReference type="Proteomes" id="UP000419138">
    <property type="component" value="Unassembled WGS sequence"/>
</dbReference>
<dbReference type="CDD" id="cd02440">
    <property type="entry name" value="AdoMet_MTases"/>
    <property type="match status" value="1"/>
</dbReference>
<dbReference type="InterPro" id="IPR002792">
    <property type="entry name" value="TRAM_dom"/>
</dbReference>
<comment type="caution">
    <text evidence="5">The sequence shown here is derived from an EMBL/GenBank/DDBJ whole genome shotgun (WGS) entry which is preliminary data.</text>
</comment>
<accession>A0A646KH72</accession>
<sequence>MQNASESSLSSLVGQEYEVEIGPVAHGGHCVARTDDGRVLFVRHTLPGEKVVARVTDGDEDSRFLRADAVRIIEAAKDRVEAPCPFSGPGKCGGCDWQHVKPGAQRRFKGEVIAEQLLRLAGLTPEEAGWDGTVMPAPGDKLPPGEVPAWRTRVQYAIDAEGRAGLRKHRSHEVEPVDHCMIAAPGVSELGVEKRSWPQMASVEAIAATGSHDRQVILTPAPGGRLPLVELDKPVSVLRVDERDGGVHRVHGRAFVRERADGRTYRVGMGGFWQVHPEAADVLVKAVMQGLMPRKGETALDLYCGVGLFAGAIAERVGEDGAVLGIESSKRAVEDARHNLADLDRVRIEQGKVDQVLPRTRITETDLIVLDPPRAGAGKQTVRHLAGLGARRIAYVACDPAALARDLKYFAEAGYRSRTLRAFDLFPMTHHVECVAILEPTKKAV</sequence>
<protein>
    <submittedName>
        <fullName evidence="5">Class I SAM-dependent RNA methyltransferase</fullName>
    </submittedName>
</protein>
<dbReference type="FunFam" id="3.40.50.150:FF:000009">
    <property type="entry name" value="23S rRNA (Uracil(1939)-C(5))-methyltransferase RlmD"/>
    <property type="match status" value="1"/>
</dbReference>
<gene>
    <name evidence="5" type="ORF">FF041_08980</name>
</gene>
<dbReference type="RefSeq" id="WP_153521800.1">
    <property type="nucleotide sequence ID" value="NZ_JBEPDZ010000094.1"/>
</dbReference>
<dbReference type="GO" id="GO:0070041">
    <property type="term" value="F:rRNA (uridine-C5-)-methyltransferase activity"/>
    <property type="evidence" value="ECO:0007669"/>
    <property type="project" value="TreeGrafter"/>
</dbReference>
<dbReference type="PROSITE" id="PS01231">
    <property type="entry name" value="TRMA_2"/>
    <property type="match status" value="1"/>
</dbReference>
<evidence type="ECO:0000256" key="3">
    <source>
        <dbReference type="ARBA" id="ARBA00022691"/>
    </source>
</evidence>
<keyword evidence="6" id="KW-1185">Reference proteome</keyword>
<evidence type="ECO:0000256" key="1">
    <source>
        <dbReference type="ARBA" id="ARBA00022603"/>
    </source>
</evidence>
<proteinExistence type="predicted"/>
<dbReference type="InterPro" id="IPR030391">
    <property type="entry name" value="MeTrfase_TrmA_CS"/>
</dbReference>
<dbReference type="PANTHER" id="PTHR11061:SF30">
    <property type="entry name" value="TRNA (URACIL(54)-C(5))-METHYLTRANSFERASE"/>
    <property type="match status" value="1"/>
</dbReference>
<dbReference type="Gene3D" id="2.40.50.1070">
    <property type="match status" value="1"/>
</dbReference>
<reference evidence="5 6" key="1">
    <citation type="submission" date="2019-05" db="EMBL/GenBank/DDBJ databases">
        <title>Comparative genomics and metabolomics analyses of clavulanic acid producing Streptomyces species provides insight into specialized metabolism and evolution of beta-lactam biosynthetic gene clusters.</title>
        <authorList>
            <person name="Moore M.A."/>
            <person name="Cruz-Morales P."/>
            <person name="Barona Gomez F."/>
            <person name="Kapil T."/>
        </authorList>
    </citation>
    <scope>NUCLEOTIDE SEQUENCE [LARGE SCALE GENOMIC DNA]</scope>
    <source>
        <strain evidence="5 6">NRRL 5741</strain>
    </source>
</reference>
<dbReference type="Gene3D" id="3.40.50.150">
    <property type="entry name" value="Vaccinia Virus protein VP39"/>
    <property type="match status" value="1"/>
</dbReference>
<keyword evidence="2 5" id="KW-0808">Transferase</keyword>
<dbReference type="AlphaFoldDB" id="A0A646KH72"/>
<name>A0A646KH72_STRJU</name>